<dbReference type="Proteomes" id="UP000541444">
    <property type="component" value="Unassembled WGS sequence"/>
</dbReference>
<dbReference type="EMBL" id="JACGCM010000560">
    <property type="protein sequence ID" value="KAF6170742.1"/>
    <property type="molecule type" value="Genomic_DNA"/>
</dbReference>
<comment type="caution">
    <text evidence="1">The sequence shown here is derived from an EMBL/GenBank/DDBJ whole genome shotgun (WGS) entry which is preliminary data.</text>
</comment>
<evidence type="ECO:0000313" key="1">
    <source>
        <dbReference type="EMBL" id="KAF6170742.1"/>
    </source>
</evidence>
<accession>A0A7J7NUT2</accession>
<dbReference type="AlphaFoldDB" id="A0A7J7NUT2"/>
<organism evidence="1 2">
    <name type="scientific">Kingdonia uniflora</name>
    <dbReference type="NCBI Taxonomy" id="39325"/>
    <lineage>
        <taxon>Eukaryota</taxon>
        <taxon>Viridiplantae</taxon>
        <taxon>Streptophyta</taxon>
        <taxon>Embryophyta</taxon>
        <taxon>Tracheophyta</taxon>
        <taxon>Spermatophyta</taxon>
        <taxon>Magnoliopsida</taxon>
        <taxon>Ranunculales</taxon>
        <taxon>Circaeasteraceae</taxon>
        <taxon>Kingdonia</taxon>
    </lineage>
</organism>
<sequence length="143" mass="14957">MLIVGADLAVVSLPKPIGLTPGLAAITPFTRFGISSTGRVANGFTSSADFPFFVVLFSDSISADSKINDNSAVAPRGTGCRGCCNARALSAATSSQNSPVNSARLSTVVGFFKAFVLFFLRKAIASRKEPIRGFENFSDANLT</sequence>
<keyword evidence="2" id="KW-1185">Reference proteome</keyword>
<name>A0A7J7NUT2_9MAGN</name>
<protein>
    <submittedName>
        <fullName evidence="1">Uncharacterized protein</fullName>
    </submittedName>
</protein>
<reference evidence="1 2" key="1">
    <citation type="journal article" date="2020" name="IScience">
        <title>Genome Sequencing of the Endangered Kingdonia uniflora (Circaeasteraceae, Ranunculales) Reveals Potential Mechanisms of Evolutionary Specialization.</title>
        <authorList>
            <person name="Sun Y."/>
            <person name="Deng T."/>
            <person name="Zhang A."/>
            <person name="Moore M.J."/>
            <person name="Landis J.B."/>
            <person name="Lin N."/>
            <person name="Zhang H."/>
            <person name="Zhang X."/>
            <person name="Huang J."/>
            <person name="Zhang X."/>
            <person name="Sun H."/>
            <person name="Wang H."/>
        </authorList>
    </citation>
    <scope>NUCLEOTIDE SEQUENCE [LARGE SCALE GENOMIC DNA]</scope>
    <source>
        <strain evidence="1">TB1705</strain>
        <tissue evidence="1">Leaf</tissue>
    </source>
</reference>
<gene>
    <name evidence="1" type="ORF">GIB67_015694</name>
</gene>
<proteinExistence type="predicted"/>
<evidence type="ECO:0000313" key="2">
    <source>
        <dbReference type="Proteomes" id="UP000541444"/>
    </source>
</evidence>